<dbReference type="EMBL" id="MU150361">
    <property type="protein sequence ID" value="KAF9457706.1"/>
    <property type="molecule type" value="Genomic_DNA"/>
</dbReference>
<keyword evidence="2" id="KW-1133">Transmembrane helix</keyword>
<feature type="transmembrane region" description="Helical" evidence="2">
    <location>
        <begin position="70"/>
        <end position="91"/>
    </location>
</feature>
<gene>
    <name evidence="3" type="ORF">BDZ94DRAFT_1338230</name>
</gene>
<organism evidence="3 4">
    <name type="scientific">Collybia nuda</name>
    <dbReference type="NCBI Taxonomy" id="64659"/>
    <lineage>
        <taxon>Eukaryota</taxon>
        <taxon>Fungi</taxon>
        <taxon>Dikarya</taxon>
        <taxon>Basidiomycota</taxon>
        <taxon>Agaricomycotina</taxon>
        <taxon>Agaricomycetes</taxon>
        <taxon>Agaricomycetidae</taxon>
        <taxon>Agaricales</taxon>
        <taxon>Tricholomatineae</taxon>
        <taxon>Clitocybaceae</taxon>
        <taxon>Collybia</taxon>
    </lineage>
</organism>
<feature type="transmembrane region" description="Helical" evidence="2">
    <location>
        <begin position="12"/>
        <end position="34"/>
    </location>
</feature>
<feature type="compositionally biased region" description="Basic and acidic residues" evidence="1">
    <location>
        <begin position="225"/>
        <end position="236"/>
    </location>
</feature>
<keyword evidence="4" id="KW-1185">Reference proteome</keyword>
<evidence type="ECO:0000313" key="3">
    <source>
        <dbReference type="EMBL" id="KAF9457706.1"/>
    </source>
</evidence>
<dbReference type="AlphaFoldDB" id="A0A9P5XXW0"/>
<evidence type="ECO:0000256" key="2">
    <source>
        <dbReference type="SAM" id="Phobius"/>
    </source>
</evidence>
<dbReference type="Proteomes" id="UP000807353">
    <property type="component" value="Unassembled WGS sequence"/>
</dbReference>
<feature type="transmembrane region" description="Helical" evidence="2">
    <location>
        <begin position="134"/>
        <end position="156"/>
    </location>
</feature>
<accession>A0A9P5XXW0</accession>
<keyword evidence="2" id="KW-0812">Transmembrane</keyword>
<proteinExistence type="predicted"/>
<comment type="caution">
    <text evidence="3">The sequence shown here is derived from an EMBL/GenBank/DDBJ whole genome shotgun (WGS) entry which is preliminary data.</text>
</comment>
<evidence type="ECO:0000256" key="1">
    <source>
        <dbReference type="SAM" id="MobiDB-lite"/>
    </source>
</evidence>
<keyword evidence="2" id="KW-0472">Membrane</keyword>
<dbReference type="OrthoDB" id="3069592at2759"/>
<name>A0A9P5XXW0_9AGAR</name>
<feature type="region of interest" description="Disordered" evidence="1">
    <location>
        <begin position="216"/>
        <end position="236"/>
    </location>
</feature>
<protein>
    <submittedName>
        <fullName evidence="3">Uncharacterized protein</fullName>
    </submittedName>
</protein>
<sequence length="236" mass="26082">MALSQHGFKTRGSNIFLLFVTLFMFSGGTIFLSLDVTDLVRRMQIIMINHPEQVDLNEKLNEADDAVKRLLWTGEILFVFMLILGDSVVVWRTWTICFSRRVWVGLPIATWVGSTLQAVPIYDARLTPVGNTTFNIVNAVFQQAIGIYPTVIIILVKMHKSLWEAAEIAPTLSHSHMSFVPPTVKIDRGGSVAVTSMATGTVVSSIHDSRQADKMISSASGNKTGDLEKNEDSSLN</sequence>
<evidence type="ECO:0000313" key="4">
    <source>
        <dbReference type="Proteomes" id="UP000807353"/>
    </source>
</evidence>
<feature type="transmembrane region" description="Helical" evidence="2">
    <location>
        <begin position="103"/>
        <end position="122"/>
    </location>
</feature>
<reference evidence="3" key="1">
    <citation type="submission" date="2020-11" db="EMBL/GenBank/DDBJ databases">
        <authorList>
            <consortium name="DOE Joint Genome Institute"/>
            <person name="Ahrendt S."/>
            <person name="Riley R."/>
            <person name="Andreopoulos W."/>
            <person name="Labutti K."/>
            <person name="Pangilinan J."/>
            <person name="Ruiz-Duenas F.J."/>
            <person name="Barrasa J.M."/>
            <person name="Sanchez-Garcia M."/>
            <person name="Camarero S."/>
            <person name="Miyauchi S."/>
            <person name="Serrano A."/>
            <person name="Linde D."/>
            <person name="Babiker R."/>
            <person name="Drula E."/>
            <person name="Ayuso-Fernandez I."/>
            <person name="Pacheco R."/>
            <person name="Padilla G."/>
            <person name="Ferreira P."/>
            <person name="Barriuso J."/>
            <person name="Kellner H."/>
            <person name="Castanera R."/>
            <person name="Alfaro M."/>
            <person name="Ramirez L."/>
            <person name="Pisabarro A.G."/>
            <person name="Kuo A."/>
            <person name="Tritt A."/>
            <person name="Lipzen A."/>
            <person name="He G."/>
            <person name="Yan M."/>
            <person name="Ng V."/>
            <person name="Cullen D."/>
            <person name="Martin F."/>
            <person name="Rosso M.-N."/>
            <person name="Henrissat B."/>
            <person name="Hibbett D."/>
            <person name="Martinez A.T."/>
            <person name="Grigoriev I.V."/>
        </authorList>
    </citation>
    <scope>NUCLEOTIDE SEQUENCE</scope>
    <source>
        <strain evidence="3">CBS 247.69</strain>
    </source>
</reference>